<evidence type="ECO:0000256" key="2">
    <source>
        <dbReference type="ARBA" id="ARBA00022729"/>
    </source>
</evidence>
<dbReference type="Gene3D" id="3.20.20.80">
    <property type="entry name" value="Glycosidases"/>
    <property type="match status" value="1"/>
</dbReference>
<feature type="domain" description="Glycosyl hydrolase family 30 TIM-barrel" evidence="5">
    <location>
        <begin position="93"/>
        <end position="436"/>
    </location>
</feature>
<keyword evidence="3 4" id="KW-0378">Hydrolase</keyword>
<dbReference type="PANTHER" id="PTHR11069">
    <property type="entry name" value="GLUCOSYLCERAMIDASE"/>
    <property type="match status" value="1"/>
</dbReference>
<proteinExistence type="inferred from homology"/>
<keyword evidence="8" id="KW-1185">Reference proteome</keyword>
<dbReference type="GO" id="GO:0004348">
    <property type="term" value="F:glucosylceramidase activity"/>
    <property type="evidence" value="ECO:0007669"/>
    <property type="project" value="UniProtKB-EC"/>
</dbReference>
<dbReference type="InterPro" id="IPR006311">
    <property type="entry name" value="TAT_signal"/>
</dbReference>
<dbReference type="EMBL" id="JACIIZ010000018">
    <property type="protein sequence ID" value="MBB6254610.1"/>
    <property type="molecule type" value="Genomic_DNA"/>
</dbReference>
<comment type="caution">
    <text evidence="7">The sequence shown here is derived from an EMBL/GenBank/DDBJ whole genome shotgun (WGS) entry which is preliminary data.</text>
</comment>
<dbReference type="InterPro" id="IPR033453">
    <property type="entry name" value="Glyco_hydro_30_TIM-barrel"/>
</dbReference>
<organism evidence="7 8">
    <name type="scientific">Nitrospirillum iridis</name>
    <dbReference type="NCBI Taxonomy" id="765888"/>
    <lineage>
        <taxon>Bacteria</taxon>
        <taxon>Pseudomonadati</taxon>
        <taxon>Pseudomonadota</taxon>
        <taxon>Alphaproteobacteria</taxon>
        <taxon>Rhodospirillales</taxon>
        <taxon>Azospirillaceae</taxon>
        <taxon>Nitrospirillum</taxon>
    </lineage>
</organism>
<dbReference type="Pfam" id="PF17189">
    <property type="entry name" value="Glyco_hydro_30C"/>
    <property type="match status" value="1"/>
</dbReference>
<dbReference type="Proteomes" id="UP000539175">
    <property type="component" value="Unassembled WGS sequence"/>
</dbReference>
<feature type="domain" description="Glycosyl hydrolase family 30 beta sandwich" evidence="6">
    <location>
        <begin position="455"/>
        <end position="499"/>
    </location>
</feature>
<evidence type="ECO:0000259" key="5">
    <source>
        <dbReference type="Pfam" id="PF02055"/>
    </source>
</evidence>
<dbReference type="SUPFAM" id="SSF51445">
    <property type="entry name" value="(Trans)glycosidases"/>
    <property type="match status" value="1"/>
</dbReference>
<keyword evidence="4 7" id="KW-0326">Glycosidase</keyword>
<protein>
    <submittedName>
        <fullName evidence="7">Glucosylceramidase</fullName>
        <ecNumber evidence="7">3.2.1.45</ecNumber>
    </submittedName>
</protein>
<reference evidence="7 8" key="1">
    <citation type="submission" date="2020-08" db="EMBL/GenBank/DDBJ databases">
        <title>Genomic Encyclopedia of Type Strains, Phase IV (KMG-IV): sequencing the most valuable type-strain genomes for metagenomic binning, comparative biology and taxonomic classification.</title>
        <authorList>
            <person name="Goeker M."/>
        </authorList>
    </citation>
    <scope>NUCLEOTIDE SEQUENCE [LARGE SCALE GENOMIC DNA]</scope>
    <source>
        <strain evidence="7 8">DSM 22198</strain>
    </source>
</reference>
<evidence type="ECO:0000313" key="8">
    <source>
        <dbReference type="Proteomes" id="UP000539175"/>
    </source>
</evidence>
<dbReference type="RefSeq" id="WP_184807136.1">
    <property type="nucleotide sequence ID" value="NZ_JACIIZ010000018.1"/>
</dbReference>
<dbReference type="InterPro" id="IPR001139">
    <property type="entry name" value="Glyco_hydro_30"/>
</dbReference>
<evidence type="ECO:0000259" key="6">
    <source>
        <dbReference type="Pfam" id="PF17189"/>
    </source>
</evidence>
<dbReference type="InterPro" id="IPR017853">
    <property type="entry name" value="GH"/>
</dbReference>
<dbReference type="PROSITE" id="PS51318">
    <property type="entry name" value="TAT"/>
    <property type="match status" value="1"/>
</dbReference>
<dbReference type="GO" id="GO:0006680">
    <property type="term" value="P:glucosylceramide catabolic process"/>
    <property type="evidence" value="ECO:0007669"/>
    <property type="project" value="TreeGrafter"/>
</dbReference>
<evidence type="ECO:0000313" key="7">
    <source>
        <dbReference type="EMBL" id="MBB6254610.1"/>
    </source>
</evidence>
<dbReference type="EC" id="3.2.1.45" evidence="7"/>
<keyword evidence="2" id="KW-0732">Signal</keyword>
<evidence type="ECO:0000256" key="1">
    <source>
        <dbReference type="ARBA" id="ARBA00005382"/>
    </source>
</evidence>
<accession>A0A7X0EG46</accession>
<evidence type="ECO:0000256" key="4">
    <source>
        <dbReference type="RuleBase" id="RU361188"/>
    </source>
</evidence>
<dbReference type="AlphaFoldDB" id="A0A7X0EG46"/>
<dbReference type="PANTHER" id="PTHR11069:SF23">
    <property type="entry name" value="LYSOSOMAL ACID GLUCOSYLCERAMIDASE"/>
    <property type="match status" value="1"/>
</dbReference>
<comment type="similarity">
    <text evidence="1 4">Belongs to the glycosyl hydrolase 30 family.</text>
</comment>
<dbReference type="GO" id="GO:0016020">
    <property type="term" value="C:membrane"/>
    <property type="evidence" value="ECO:0007669"/>
    <property type="project" value="GOC"/>
</dbReference>
<evidence type="ECO:0000256" key="3">
    <source>
        <dbReference type="ARBA" id="ARBA00022801"/>
    </source>
</evidence>
<name>A0A7X0EG46_9PROT</name>
<dbReference type="Pfam" id="PF02055">
    <property type="entry name" value="Glyco_hydro_30"/>
    <property type="match status" value="1"/>
</dbReference>
<gene>
    <name evidence="7" type="ORF">FHS74_005200</name>
</gene>
<dbReference type="InterPro" id="IPR033452">
    <property type="entry name" value="GH30_C"/>
</dbReference>
<sequence>MNRRDFLAATGAVTGAAAGAVSGAGAVMASAPGRAVAAPATGGAPVAGVTWRCTTRKAAWQACADGLTLGDVQANPFGRDAEVRLDQPRQTMAGFGGAFSERGWLALRALPAPTRDAVLDALFAPGQGLGFTLCRTPIGANDISRGWYSYDEVDGDFALDHFSVANDQDTLIPFIQQARARQPGLKLWASPWSPPTWMKTNRHYAMTPAWPGQPSNGLAPDQQGREGRDHFIQEDRYFDAYALYFRRYVEAYAQAGIPISAVMPQNEFNSAQPFPSCCWTPAGLARFIPHLGREMAKVGVDIHFGTLERANADLLSQVMADPAAGPLLHGVGVQWAGKGALPIIRDRHPGLAIWASEQECGTGTNDWHYARYAWGLMKLYLLNGASAYQYWNMVMPPGGMSGWGWPQNALVTVDPATGGYRFNPDFHVMKHVSHFVAPGARLLPVDSFTGYDNQLAFLNPDGSVVVVAQNDLAEPWPLRLKLGNRLLTLRLPADSFNTVHIAGGLA</sequence>
<dbReference type="PRINTS" id="PR00843">
    <property type="entry name" value="GLHYDRLASE30"/>
</dbReference>